<dbReference type="InterPro" id="IPR011989">
    <property type="entry name" value="ARM-like"/>
</dbReference>
<proteinExistence type="evidence at transcript level"/>
<sequence>MSGSNPFLDDDSDSETPKHVYAHQSSPAKMDGEIPVDILAEQLLKKNYVLTALELYTEMQERGKDLPRLRNFFSNPSNFEQQINCKETSEGLYRTSSCSTFDSLDITRFSDDGQQVDERIAVLEFELRKAKDTIKSLRANLTNTAEQEASCLQNITDEAISNGQIELGNGWEVETEEAKPLEIRAINHLVNEYLTDHQYKLSAITFADENEEQDFEDWHDVGLNTAKPPGLLNLYRDFNNHVIPSAQLKQVGTMTEEMETNSSVEVADLNSTVETLQKQVMCFEKENLDLQKELENCKREAKFACEEIVRLQSMQAVEVINDCTNVDGNITTSPTEIIENKQLVTEDIIDGSATKTTQNSDTITPETIQLRNGQLTTPFWNALYSKVQSNVENSWLKEEILNVCKTPEQLTSLLTKCLPHIVPTVLLAKRDQLIPLLLSAAALHPEISTRNELVNILFNLIKKPDETERQMILLGCVAYAKHIGESRSEEELLPQCWEQIGHKYPERRQLVAEACGAIAPYLRAEMRGSLLVSILQQIEQEEKMDAVRCSVVKSLALIHSLQDDDDKYKQAFQLMRSFLRDKSSTVREIAVSTYLPAVALWSINRCTLHSHLYDQLLSDLENALNDHNQKDTYAYASIAEEEFVPVYNLLSYLYSAVLLEIQEANDNPSIETSASVHELPPFKHELNDPRTIVGDETKCNKLIQSFDQLVENDAKLEGYELLSWTVNQFIPRFLKICKFADPSSQPIVKCLCDFILSFQNIFGSIFYENKVWKRFVSFLEECPENHTTCVLPVYVATISSLNSESVPTLNEFLLQSIVSLSKSELSMTAMLSTLTSLRSNPQHHDAIVQVLWSGVMHESPLVRAASAQLSIVMTTADVKAHVLSSRILPALITLSTDETIEVRVATIPAFASVVENPSVTADAVERVITQMIDVVSASTSGYHEHSHDGTLLGLHSVQLQLVTTACKIAPTAHPKFRDEFLLPHLVVIAASNSQQKDRSKRSEIALLLLETYTNLSCCFIPTNLLHGSFLPALKCLLLDIETMHPERSNEVSSLLNEVEQKLERGSIVSEGSPRMFHRGSGSIGGLPLGQVVTSGADDARKKILTTWDQIKFKAPPSPTMFRWKK</sequence>
<dbReference type="GO" id="GO:0005802">
    <property type="term" value="C:trans-Golgi network"/>
    <property type="evidence" value="ECO:0007669"/>
    <property type="project" value="InterPro"/>
</dbReference>
<dbReference type="GO" id="GO:0055037">
    <property type="term" value="C:recycling endosome"/>
    <property type="evidence" value="ECO:0007669"/>
    <property type="project" value="TreeGrafter"/>
</dbReference>
<organism evidence="4">
    <name type="scientific">Phallusia mammillata</name>
    <dbReference type="NCBI Taxonomy" id="59560"/>
    <lineage>
        <taxon>Eukaryota</taxon>
        <taxon>Metazoa</taxon>
        <taxon>Chordata</taxon>
        <taxon>Tunicata</taxon>
        <taxon>Ascidiacea</taxon>
        <taxon>Phlebobranchia</taxon>
        <taxon>Ascidiidae</taxon>
        <taxon>Phallusia</taxon>
    </lineage>
</organism>
<accession>A0A6F9DF25</accession>
<dbReference type="InterPro" id="IPR040362">
    <property type="entry name" value="RELCH"/>
</dbReference>
<gene>
    <name evidence="4" type="primary">Kiaa1468</name>
</gene>
<dbReference type="EMBL" id="LR786195">
    <property type="protein sequence ID" value="CAB3258802.1"/>
    <property type="molecule type" value="mRNA"/>
</dbReference>
<evidence type="ECO:0000256" key="1">
    <source>
        <dbReference type="PROSITE-ProRule" id="PRU00103"/>
    </source>
</evidence>
<dbReference type="PANTHER" id="PTHR32059:SF0">
    <property type="entry name" value="RAB11-BINDING PROTEIN RELCH"/>
    <property type="match status" value="1"/>
</dbReference>
<keyword evidence="2" id="KW-0175">Coiled coil</keyword>
<dbReference type="InterPro" id="IPR021133">
    <property type="entry name" value="HEAT_type_2"/>
</dbReference>
<dbReference type="Gene3D" id="1.25.10.10">
    <property type="entry name" value="Leucine-rich Repeat Variant"/>
    <property type="match status" value="2"/>
</dbReference>
<dbReference type="InterPro" id="IPR006594">
    <property type="entry name" value="LisH"/>
</dbReference>
<feature type="region of interest" description="Disordered" evidence="3">
    <location>
        <begin position="1"/>
        <end position="26"/>
    </location>
</feature>
<dbReference type="PANTHER" id="PTHR32059">
    <property type="entry name" value="RAB11-BINDING PROTEIN RELCH"/>
    <property type="match status" value="1"/>
</dbReference>
<dbReference type="AlphaFoldDB" id="A0A6F9DF25"/>
<dbReference type="PROSITE" id="PS50077">
    <property type="entry name" value="HEAT_REPEAT"/>
    <property type="match status" value="1"/>
</dbReference>
<feature type="coiled-coil region" evidence="2">
    <location>
        <begin position="120"/>
        <end position="147"/>
    </location>
</feature>
<dbReference type="GO" id="GO:0032367">
    <property type="term" value="P:intracellular cholesterol transport"/>
    <property type="evidence" value="ECO:0007669"/>
    <property type="project" value="InterPro"/>
</dbReference>
<dbReference type="PROSITE" id="PS50896">
    <property type="entry name" value="LISH"/>
    <property type="match status" value="1"/>
</dbReference>
<evidence type="ECO:0000256" key="3">
    <source>
        <dbReference type="SAM" id="MobiDB-lite"/>
    </source>
</evidence>
<feature type="repeat" description="HEAT" evidence="1">
    <location>
        <begin position="887"/>
        <end position="921"/>
    </location>
</feature>
<dbReference type="InterPro" id="IPR016024">
    <property type="entry name" value="ARM-type_fold"/>
</dbReference>
<name>A0A6F9DF25_9ASCI</name>
<reference evidence="4" key="1">
    <citation type="submission" date="2020-04" db="EMBL/GenBank/DDBJ databases">
        <authorList>
            <person name="Neveu A P."/>
        </authorList>
    </citation>
    <scope>NUCLEOTIDE SEQUENCE</scope>
    <source>
        <tissue evidence="4">Whole embryo</tissue>
    </source>
</reference>
<evidence type="ECO:0000256" key="2">
    <source>
        <dbReference type="SAM" id="Coils"/>
    </source>
</evidence>
<dbReference type="SUPFAM" id="SSF48371">
    <property type="entry name" value="ARM repeat"/>
    <property type="match status" value="1"/>
</dbReference>
<evidence type="ECO:0000313" key="4">
    <source>
        <dbReference type="EMBL" id="CAB3258802.1"/>
    </source>
</evidence>
<feature type="coiled-coil region" evidence="2">
    <location>
        <begin position="266"/>
        <end position="314"/>
    </location>
</feature>
<protein>
    <submittedName>
        <fullName evidence="4">LisH domain and HEAT repeat-containing protein KIAA1468</fullName>
    </submittedName>
</protein>